<organism evidence="4 5">
    <name type="scientific">Friedmanniomyces simplex</name>
    <dbReference type="NCBI Taxonomy" id="329884"/>
    <lineage>
        <taxon>Eukaryota</taxon>
        <taxon>Fungi</taxon>
        <taxon>Dikarya</taxon>
        <taxon>Ascomycota</taxon>
        <taxon>Pezizomycotina</taxon>
        <taxon>Dothideomycetes</taxon>
        <taxon>Dothideomycetidae</taxon>
        <taxon>Mycosphaerellales</taxon>
        <taxon>Teratosphaeriaceae</taxon>
        <taxon>Friedmanniomyces</taxon>
    </lineage>
</organism>
<protein>
    <submittedName>
        <fullName evidence="4">Uncharacterized protein</fullName>
    </submittedName>
</protein>
<feature type="compositionally biased region" description="Basic residues" evidence="3">
    <location>
        <begin position="39"/>
        <end position="48"/>
    </location>
</feature>
<evidence type="ECO:0000313" key="5">
    <source>
        <dbReference type="Proteomes" id="UP000309340"/>
    </source>
</evidence>
<dbReference type="EMBL" id="NAJQ01001736">
    <property type="protein sequence ID" value="TKA53779.1"/>
    <property type="molecule type" value="Genomic_DNA"/>
</dbReference>
<dbReference type="InterPro" id="IPR011011">
    <property type="entry name" value="Znf_FYVE_PHD"/>
</dbReference>
<dbReference type="AlphaFoldDB" id="A0A4V5NB24"/>
<keyword evidence="2" id="KW-0175">Coiled coil</keyword>
<evidence type="ECO:0000256" key="2">
    <source>
        <dbReference type="SAM" id="Coils"/>
    </source>
</evidence>
<evidence type="ECO:0000256" key="1">
    <source>
        <dbReference type="ARBA" id="ARBA00022853"/>
    </source>
</evidence>
<gene>
    <name evidence="4" type="ORF">B0A55_13815</name>
</gene>
<feature type="region of interest" description="Disordered" evidence="3">
    <location>
        <begin position="182"/>
        <end position="239"/>
    </location>
</feature>
<name>A0A4V5NB24_9PEZI</name>
<accession>A0A4V5NB24</accession>
<dbReference type="GO" id="GO:0034967">
    <property type="term" value="C:Set3 complex"/>
    <property type="evidence" value="ECO:0007669"/>
    <property type="project" value="TreeGrafter"/>
</dbReference>
<feature type="compositionally biased region" description="Low complexity" evidence="3">
    <location>
        <begin position="54"/>
        <end position="64"/>
    </location>
</feature>
<dbReference type="Gene3D" id="3.30.40.10">
    <property type="entry name" value="Zinc/RING finger domain, C3HC4 (zinc finger)"/>
    <property type="match status" value="1"/>
</dbReference>
<keyword evidence="1" id="KW-0156">Chromatin regulator</keyword>
<feature type="region of interest" description="Disordered" evidence="3">
    <location>
        <begin position="426"/>
        <end position="457"/>
    </location>
</feature>
<feature type="compositionally biased region" description="Basic residues" evidence="3">
    <location>
        <begin position="65"/>
        <end position="76"/>
    </location>
</feature>
<evidence type="ECO:0000256" key="3">
    <source>
        <dbReference type="SAM" id="MobiDB-lite"/>
    </source>
</evidence>
<feature type="compositionally biased region" description="Polar residues" evidence="3">
    <location>
        <begin position="427"/>
        <end position="457"/>
    </location>
</feature>
<dbReference type="GO" id="GO:0070210">
    <property type="term" value="C:Rpd3L-Expanded complex"/>
    <property type="evidence" value="ECO:0007669"/>
    <property type="project" value="TreeGrafter"/>
</dbReference>
<feature type="compositionally biased region" description="Basic and acidic residues" evidence="3">
    <location>
        <begin position="109"/>
        <end position="121"/>
    </location>
</feature>
<dbReference type="Pfam" id="PF20826">
    <property type="entry name" value="PHD_5"/>
    <property type="match status" value="1"/>
</dbReference>
<keyword evidence="5" id="KW-1185">Reference proteome</keyword>
<dbReference type="OrthoDB" id="5350396at2759"/>
<feature type="compositionally biased region" description="Low complexity" evidence="3">
    <location>
        <begin position="122"/>
        <end position="146"/>
    </location>
</feature>
<dbReference type="PANTHER" id="PTHR46462">
    <property type="entry name" value="UPSET, ISOFORM A"/>
    <property type="match status" value="1"/>
</dbReference>
<comment type="caution">
    <text evidence="4">The sequence shown here is derived from an EMBL/GenBank/DDBJ whole genome shotgun (WGS) entry which is preliminary data.</text>
</comment>
<dbReference type="PANTHER" id="PTHR46462:SF3">
    <property type="entry name" value="UPSET, ISOFORM A"/>
    <property type="match status" value="1"/>
</dbReference>
<proteinExistence type="predicted"/>
<sequence length="572" mass="63732">MVNRITNFFKPFIVPKSRVPEYATEEDEIVVRREEKVVRKPALKHRQATKPSRDSSASSSTPPKRSARTTPPKRSRPSSQEGTTDDDLHHSSPTPSKQRAMMAVSVPSPKREMSPPPKTERAPAPSRAAAASFSSFSTLSSVPISSQTSSKRIVKNGLQAVTNSDSASADDSDDELADIETFIPRKKPRMTPPPDHATRTVPLQDTVKPAHQQTTRLPDHSSRSRSHTPRLPPSPPRTEYKHSLLNMVKANEKQQQQRTRVAEIEAQVAEAEKQRKAQEAMEEATNLDAQTMAAEIAENSEDGERLGTAIKRTEALQVEVTYNFFRENGAKASRLLVFPAKGLGEEPFAHIVRDEQAREQACLTGFMADLAAEGRLSPACISWFVRQMVYEPREELCEAYVEVVRLAMLDQAVKMKSRPPSLRRLYNTASQGAPDDSLNTPNLRQQEENTPLPSSQRQPEDMIKCICKHDEDDGSIVACESCDTWQHTTCYYPRHDGRKLPDTLSHECVDCDPRTLDEHAARKRLKVSLADQLRKKGASTELARIAPGLPYVVRAMQYMIAGTDVQSIGQAV</sequence>
<dbReference type="GO" id="GO:0006355">
    <property type="term" value="P:regulation of DNA-templated transcription"/>
    <property type="evidence" value="ECO:0007669"/>
    <property type="project" value="TreeGrafter"/>
</dbReference>
<feature type="non-terminal residue" evidence="4">
    <location>
        <position position="572"/>
    </location>
</feature>
<dbReference type="InterPro" id="IPR013083">
    <property type="entry name" value="Znf_RING/FYVE/PHD"/>
</dbReference>
<evidence type="ECO:0000313" key="4">
    <source>
        <dbReference type="EMBL" id="TKA53779.1"/>
    </source>
</evidence>
<dbReference type="GO" id="GO:0006325">
    <property type="term" value="P:chromatin organization"/>
    <property type="evidence" value="ECO:0007669"/>
    <property type="project" value="UniProtKB-KW"/>
</dbReference>
<feature type="coiled-coil region" evidence="2">
    <location>
        <begin position="247"/>
        <end position="290"/>
    </location>
</feature>
<feature type="region of interest" description="Disordered" evidence="3">
    <location>
        <begin position="34"/>
        <end position="151"/>
    </location>
</feature>
<dbReference type="SUPFAM" id="SSF57903">
    <property type="entry name" value="FYVE/PHD zinc finger"/>
    <property type="match status" value="1"/>
</dbReference>
<dbReference type="STRING" id="329884.A0A4V5NB24"/>
<reference evidence="4 5" key="1">
    <citation type="submission" date="2017-03" db="EMBL/GenBank/DDBJ databases">
        <title>Genomes of endolithic fungi from Antarctica.</title>
        <authorList>
            <person name="Coleine C."/>
            <person name="Masonjones S."/>
            <person name="Stajich J.E."/>
        </authorList>
    </citation>
    <scope>NUCLEOTIDE SEQUENCE [LARGE SCALE GENOMIC DNA]</scope>
    <source>
        <strain evidence="4 5">CCFEE 5184</strain>
    </source>
</reference>
<dbReference type="Proteomes" id="UP000309340">
    <property type="component" value="Unassembled WGS sequence"/>
</dbReference>